<evidence type="ECO:0000313" key="2">
    <source>
        <dbReference type="Proteomes" id="UP000023152"/>
    </source>
</evidence>
<dbReference type="EMBL" id="ASPP01035936">
    <property type="protein sequence ID" value="ETO02375.1"/>
    <property type="molecule type" value="Genomic_DNA"/>
</dbReference>
<accession>X6LNV8</accession>
<evidence type="ECO:0000313" key="1">
    <source>
        <dbReference type="EMBL" id="ETO02375.1"/>
    </source>
</evidence>
<name>X6LNV8_RETFI</name>
<organism evidence="1 2">
    <name type="scientific">Reticulomyxa filosa</name>
    <dbReference type="NCBI Taxonomy" id="46433"/>
    <lineage>
        <taxon>Eukaryota</taxon>
        <taxon>Sar</taxon>
        <taxon>Rhizaria</taxon>
        <taxon>Retaria</taxon>
        <taxon>Foraminifera</taxon>
        <taxon>Monothalamids</taxon>
        <taxon>Reticulomyxidae</taxon>
        <taxon>Reticulomyxa</taxon>
    </lineage>
</organism>
<protein>
    <submittedName>
        <fullName evidence="1">Uncharacterized protein</fullName>
    </submittedName>
</protein>
<sequence>MFKKCFSTTKAANTGEHIFNTKFKNKKSSIKILHCKIIVTDYCEAKIFYKICIYLSFQNVSYLYISSVFPFLNKSSTIFFILHHQKTYKNKLKKLKNEFKLINETLLHVIETVKRRRDPNNYSSLDLNIKH</sequence>
<reference evidence="1 2" key="1">
    <citation type="journal article" date="2013" name="Curr. Biol.">
        <title>The Genome of the Foraminiferan Reticulomyxa filosa.</title>
        <authorList>
            <person name="Glockner G."/>
            <person name="Hulsmann N."/>
            <person name="Schleicher M."/>
            <person name="Noegel A.A."/>
            <person name="Eichinger L."/>
            <person name="Gallinger C."/>
            <person name="Pawlowski J."/>
            <person name="Sierra R."/>
            <person name="Euteneuer U."/>
            <person name="Pillet L."/>
            <person name="Moustafa A."/>
            <person name="Platzer M."/>
            <person name="Groth M."/>
            <person name="Szafranski K."/>
            <person name="Schliwa M."/>
        </authorList>
    </citation>
    <scope>NUCLEOTIDE SEQUENCE [LARGE SCALE GENOMIC DNA]</scope>
</reference>
<dbReference type="AlphaFoldDB" id="X6LNV8"/>
<proteinExistence type="predicted"/>
<keyword evidence="2" id="KW-1185">Reference proteome</keyword>
<comment type="caution">
    <text evidence="1">The sequence shown here is derived from an EMBL/GenBank/DDBJ whole genome shotgun (WGS) entry which is preliminary data.</text>
</comment>
<dbReference type="Proteomes" id="UP000023152">
    <property type="component" value="Unassembled WGS sequence"/>
</dbReference>
<gene>
    <name evidence="1" type="ORF">RFI_35061</name>
</gene>